<feature type="transmembrane region" description="Helical" evidence="2">
    <location>
        <begin position="567"/>
        <end position="588"/>
    </location>
</feature>
<dbReference type="RefSeq" id="WP_028374242.1">
    <property type="nucleotide sequence ID" value="NZ_CAAAJD010000056.1"/>
</dbReference>
<feature type="coiled-coil region" evidence="1">
    <location>
        <begin position="454"/>
        <end position="488"/>
    </location>
</feature>
<reference evidence="3 4" key="1">
    <citation type="submission" date="2015-11" db="EMBL/GenBank/DDBJ databases">
        <title>Genomic analysis of 38 Legionella species identifies large and diverse effector repertoires.</title>
        <authorList>
            <person name="Burstein D."/>
            <person name="Amaro F."/>
            <person name="Zusman T."/>
            <person name="Lifshitz Z."/>
            <person name="Cohen O."/>
            <person name="Gilbert J.A."/>
            <person name="Pupko T."/>
            <person name="Shuman H.A."/>
            <person name="Segal G."/>
        </authorList>
    </citation>
    <scope>NUCLEOTIDE SEQUENCE [LARGE SCALE GENOMIC DNA]</scope>
    <source>
        <strain evidence="3 4">ATCC 49751</strain>
    </source>
</reference>
<gene>
    <name evidence="3" type="ORF">Llan_0922</name>
</gene>
<organism evidence="3 4">
    <name type="scientific">Legionella lansingensis</name>
    <dbReference type="NCBI Taxonomy" id="45067"/>
    <lineage>
        <taxon>Bacteria</taxon>
        <taxon>Pseudomonadati</taxon>
        <taxon>Pseudomonadota</taxon>
        <taxon>Gammaproteobacteria</taxon>
        <taxon>Legionellales</taxon>
        <taxon>Legionellaceae</taxon>
        <taxon>Legionella</taxon>
    </lineage>
</organism>
<keyword evidence="1" id="KW-0175">Coiled coil</keyword>
<sequence>MKREELLNKANGLKERLNSEKLKINEPTKRDELVVDSKGLATRIHAIIDKITALPEGDITDLQGYYERLEQMLNAFEDLVETKEKYCAFRNRVSSPKARKSKDPELDAINAYLPPVITEIKQKVYPEEGPLLKDKAFKAAYMKLQQTQKAFIEQKDKIIALEGLEQSKKFEQLYVIGEIYLNDYRKLREQAEKRRDEIYAQIPELAQVIDENKTLLLSLEKAINQLSEKEINAEQYTALYELIKNKKYLSQKENTDLVNDYKEAIEACRTDNKEIKTTIEKIQSEIKAFDEWDKRLRALEEEQKSAQEWLKLSEEVLLDAELKKARDALQKTCETYGNRVEQMQKILWASFAPKGKIEEREIVLAMYNEYAEEYKTNGVTLQERVNKLKEPYTEFHNQEKKRNALFEEFNQLKEEFRKLGWSSFKEIPLHGPKDYLETARKGSVDLVTIYQDAKKECEKDTEQLSKDIETLQAEIELIKKQKVEQAKAFEVLKHPREHLSAETCLDKIAANHEAYLKKNMVTHLELLAASDQVKTVQEYTGEMGAYHKQKEAYLKSAIQPVSLASKLGFGALAALLGAGAAGLSVFAAKKSSVLDKINPLSGIKDATTGVFGALVGAGVGYAAYQAWLAATKNKADDTSYALFQKEMEKAGFTDAKYKELSDEIVKLFHFRECVLLGIKDSAGTNMRDEFKRKLGGNVDDATLNTAIEVYFLDQLSQSFNRIFGEIYTIHDQEIKKAQAEQGTILGWIKGYFEKAEDRQRFTQQMQVAFMENCLLYLSAQMNEPGFLAKYPAVTASVGGLIAGVIAGGVAVAIIGGPVTLSIVAIALVFTAITAVTTYLIVTNIDYLSLKRGKDNREAIQEAIDLVCDEKQRLEFLIESVTETTDEDVKQLEKFGKEGDTPFAAYLGWGEEKSIALGTGMGWIREHASRYRHSKLVKVGLEGQHKDLVEKADKQTQKLQAILVSNMAWSVTHPELKKFIQDTREYLNNRDNQTFIDNFDLKKKIKEQILQIVSAVPLTSDRKLPKELVDFYIKDLGGSLQDLEDIRKFAPVVAGDKLAQSLTLKTITDAAISLDNKLSTTNAKRAQILRGDNTYRDMLGLPKSSEAESDEAKINQQNIDRYLNNSYEFLIRLLNDKQDGTGLEAEFRHSDEFMIYSTLLIKQLAHLADPNNHHVNPVVRRKIREFTKNTLGVDPDVVFNNVLAHSLMQEEASEETIEVANGRRCHVNHLYHIADAIAVGIAHNFKKMTPMSLIERELFSFAREHKGETKLFYGESLKELQPNLQDDYHVTVENALNLTKELMAQIGTQPLLINAGVGRIYIQGCIEEISTLVRQIDAFKESNKGKNISSLEDAQRKLVAFQKGLESALRSEIELSSERGFVITEEDETLETPLELFIEAVKEHKSDLDKRRSQWGNRFNWNKHDLAVTTALLRALEDLNEGHPATFNEKITKSSHLGKLVNQYLPVLGVKSLDELFHPPSKEYNIAEVK</sequence>
<dbReference type="EMBL" id="LNYI01000016">
    <property type="protein sequence ID" value="KTD23355.1"/>
    <property type="molecule type" value="Genomic_DNA"/>
</dbReference>
<name>A0A0W0VT72_9GAMM</name>
<keyword evidence="2" id="KW-0812">Transmembrane</keyword>
<evidence type="ECO:0000313" key="3">
    <source>
        <dbReference type="EMBL" id="KTD23355.1"/>
    </source>
</evidence>
<dbReference type="OrthoDB" id="5618731at2"/>
<protein>
    <submittedName>
        <fullName evidence="3">Uncharacterized protein</fullName>
    </submittedName>
</protein>
<evidence type="ECO:0000256" key="1">
    <source>
        <dbReference type="SAM" id="Coils"/>
    </source>
</evidence>
<evidence type="ECO:0000313" key="4">
    <source>
        <dbReference type="Proteomes" id="UP000054869"/>
    </source>
</evidence>
<feature type="transmembrane region" description="Helical" evidence="2">
    <location>
        <begin position="820"/>
        <end position="841"/>
    </location>
</feature>
<dbReference type="PATRIC" id="fig|45067.4.peg.954"/>
<dbReference type="Proteomes" id="UP000054869">
    <property type="component" value="Unassembled WGS sequence"/>
</dbReference>
<dbReference type="eggNOG" id="ENOG5033Q3N">
    <property type="taxonomic scope" value="Bacteria"/>
</dbReference>
<evidence type="ECO:0000256" key="2">
    <source>
        <dbReference type="SAM" id="Phobius"/>
    </source>
</evidence>
<keyword evidence="2" id="KW-0472">Membrane</keyword>
<proteinExistence type="predicted"/>
<feature type="coiled-coil region" evidence="1">
    <location>
        <begin position="181"/>
        <end position="302"/>
    </location>
</feature>
<feature type="transmembrane region" description="Helical" evidence="2">
    <location>
        <begin position="790"/>
        <end position="814"/>
    </location>
</feature>
<keyword evidence="2" id="KW-1133">Transmembrane helix</keyword>
<keyword evidence="4" id="KW-1185">Reference proteome</keyword>
<accession>A0A0W0VT72</accession>
<comment type="caution">
    <text evidence="3">The sequence shown here is derived from an EMBL/GenBank/DDBJ whole genome shotgun (WGS) entry which is preliminary data.</text>
</comment>